<dbReference type="PROSITE" id="PS50943">
    <property type="entry name" value="HTH_CROC1"/>
    <property type="match status" value="1"/>
</dbReference>
<dbReference type="Proteomes" id="UP001501585">
    <property type="component" value="Unassembled WGS sequence"/>
</dbReference>
<dbReference type="InterPro" id="IPR010982">
    <property type="entry name" value="Lambda_DNA-bd_dom_sf"/>
</dbReference>
<accession>A0ABN2TQH9</accession>
<name>A0ABN2TQH9_9ACTN</name>
<feature type="domain" description="HTH cro/C1-type" evidence="2">
    <location>
        <begin position="58"/>
        <end position="94"/>
    </location>
</feature>
<dbReference type="InterPro" id="IPR001387">
    <property type="entry name" value="Cro/C1-type_HTH"/>
</dbReference>
<evidence type="ECO:0000313" key="3">
    <source>
        <dbReference type="EMBL" id="GAA2017383.1"/>
    </source>
</evidence>
<dbReference type="EMBL" id="BAAAPC010000037">
    <property type="protein sequence ID" value="GAA2017383.1"/>
    <property type="molecule type" value="Genomic_DNA"/>
</dbReference>
<reference evidence="3 4" key="1">
    <citation type="journal article" date="2019" name="Int. J. Syst. Evol. Microbiol.">
        <title>The Global Catalogue of Microorganisms (GCM) 10K type strain sequencing project: providing services to taxonomists for standard genome sequencing and annotation.</title>
        <authorList>
            <consortium name="The Broad Institute Genomics Platform"/>
            <consortium name="The Broad Institute Genome Sequencing Center for Infectious Disease"/>
            <person name="Wu L."/>
            <person name="Ma J."/>
        </authorList>
    </citation>
    <scope>NUCLEOTIDE SEQUENCE [LARGE SCALE GENOMIC DNA]</scope>
    <source>
        <strain evidence="3 4">JCM 15313</strain>
    </source>
</reference>
<proteinExistence type="predicted"/>
<protein>
    <recommendedName>
        <fullName evidence="2">HTH cro/C1-type domain-containing protein</fullName>
    </recommendedName>
</protein>
<organism evidence="3 4">
    <name type="scientific">Nocardiopsis rhodophaea</name>
    <dbReference type="NCBI Taxonomy" id="280238"/>
    <lineage>
        <taxon>Bacteria</taxon>
        <taxon>Bacillati</taxon>
        <taxon>Actinomycetota</taxon>
        <taxon>Actinomycetes</taxon>
        <taxon>Streptosporangiales</taxon>
        <taxon>Nocardiopsidaceae</taxon>
        <taxon>Nocardiopsis</taxon>
    </lineage>
</organism>
<feature type="region of interest" description="Disordered" evidence="1">
    <location>
        <begin position="154"/>
        <end position="178"/>
    </location>
</feature>
<evidence type="ECO:0000259" key="2">
    <source>
        <dbReference type="PROSITE" id="PS50943"/>
    </source>
</evidence>
<sequence length="178" mass="19705">MDEVSASGHWSLANKLNLLFDTVRSPDGNKFSDQEVAAWITEHWDEFTEADEGHKRRGISNTYISYLRRGLRKQVSASIVVGMARFFGVDPRYLLPGGDQDGSVHEQVLLLRDMKAVGLEGIKMRNAATGEATSQLKVIRSLLAQVASEINNLESAYADTGTPGKEPPEEDDRTKQGR</sequence>
<dbReference type="RefSeq" id="WP_344165751.1">
    <property type="nucleotide sequence ID" value="NZ_BAAAPC010000037.1"/>
</dbReference>
<keyword evidence="4" id="KW-1185">Reference proteome</keyword>
<evidence type="ECO:0000256" key="1">
    <source>
        <dbReference type="SAM" id="MobiDB-lite"/>
    </source>
</evidence>
<dbReference type="Gene3D" id="1.10.260.40">
    <property type="entry name" value="lambda repressor-like DNA-binding domains"/>
    <property type="match status" value="1"/>
</dbReference>
<evidence type="ECO:0000313" key="4">
    <source>
        <dbReference type="Proteomes" id="UP001501585"/>
    </source>
</evidence>
<comment type="caution">
    <text evidence="3">The sequence shown here is derived from an EMBL/GenBank/DDBJ whole genome shotgun (WGS) entry which is preliminary data.</text>
</comment>
<gene>
    <name evidence="3" type="ORF">GCM10009799_51770</name>
</gene>